<feature type="non-terminal residue" evidence="2">
    <location>
        <position position="483"/>
    </location>
</feature>
<dbReference type="SUPFAM" id="SSF50814">
    <property type="entry name" value="Lipocalins"/>
    <property type="match status" value="1"/>
</dbReference>
<dbReference type="EMBL" id="HBGS01031501">
    <property type="protein sequence ID" value="CAD9431420.1"/>
    <property type="molecule type" value="Transcribed_RNA"/>
</dbReference>
<name>A0A7S2CP62_9STRA</name>
<dbReference type="InterPro" id="IPR012674">
    <property type="entry name" value="Calycin"/>
</dbReference>
<evidence type="ECO:0000259" key="1">
    <source>
        <dbReference type="Pfam" id="PF07137"/>
    </source>
</evidence>
<dbReference type="GO" id="GO:0046422">
    <property type="term" value="F:violaxanthin de-epoxidase activity"/>
    <property type="evidence" value="ECO:0007669"/>
    <property type="project" value="InterPro"/>
</dbReference>
<dbReference type="PANTHER" id="PTHR33970">
    <property type="entry name" value="VIOLAXANTHIN DE-EPOXIDASE, CHLOROPLASTIC-RELATED"/>
    <property type="match status" value="1"/>
</dbReference>
<dbReference type="InterPro" id="IPR010788">
    <property type="entry name" value="VDE_dom"/>
</dbReference>
<dbReference type="PANTHER" id="PTHR33970:SF1">
    <property type="entry name" value="VIOLAXANTHIN DE-EPOXIDASE, CHLOROPLASTIC"/>
    <property type="match status" value="1"/>
</dbReference>
<dbReference type="Pfam" id="PF07137">
    <property type="entry name" value="VDE"/>
    <property type="match status" value="1"/>
</dbReference>
<gene>
    <name evidence="2" type="ORF">DSPE1174_LOCUS16133</name>
</gene>
<dbReference type="Gene3D" id="2.40.128.20">
    <property type="match status" value="1"/>
</dbReference>
<dbReference type="InterPro" id="IPR044682">
    <property type="entry name" value="VDE"/>
</dbReference>
<sequence length="483" mass="53870">MKLSNASPSKCVDFHHRRRRALLILSVQVFCGTPTAFAWVSTPTSVLTRRCPGTILAHPSPQSVTAALRLNNPTQASSTRRRDAGPVSTHAAPEVMADTWRAVRLWAVSLMIVLMTSSFSPFMSLAENELAEFADGKFNSDLVSSECFATSCKAPTKACFEDGDCKKGLMCTARCLGDSACITGCFSRFGNDILNNLLQCSIEDYKCIKIAIMKPGNDAYDEVPPAPKPLLQSFDPKSLQGRWYKVLGSNRQYDCFECQANTFDNIARSNAPDGPSGGVSADVDVEFSMLSRKAGREARQKPLTMRENIIFDTPLSAKSKRTAHTEGRMFGLTFWENWYLIGENTPSEPEFKFVYYTGKTLQNRYNGAFVYARTPELPKETMASVYEIAQQAGLNPTKFCKIQNQCFDDPNSAYNLQGTNADAALSSRHPVEDKPAFWYDVLDYTENPSESARWMFNQQQKMTWEDMKPKRQTKALVTTPGES</sequence>
<protein>
    <recommendedName>
        <fullName evidence="1">VDE lipocalin domain-containing protein</fullName>
    </recommendedName>
</protein>
<accession>A0A7S2CP62</accession>
<dbReference type="GO" id="GO:0010028">
    <property type="term" value="P:xanthophyll cycle"/>
    <property type="evidence" value="ECO:0007669"/>
    <property type="project" value="InterPro"/>
</dbReference>
<evidence type="ECO:0000313" key="2">
    <source>
        <dbReference type="EMBL" id="CAD9431420.1"/>
    </source>
</evidence>
<feature type="domain" description="VDE lipocalin" evidence="1">
    <location>
        <begin position="145"/>
        <end position="404"/>
    </location>
</feature>
<proteinExistence type="predicted"/>
<reference evidence="2" key="1">
    <citation type="submission" date="2021-01" db="EMBL/GenBank/DDBJ databases">
        <authorList>
            <person name="Corre E."/>
            <person name="Pelletier E."/>
            <person name="Niang G."/>
            <person name="Scheremetjew M."/>
            <person name="Finn R."/>
            <person name="Kale V."/>
            <person name="Holt S."/>
            <person name="Cochrane G."/>
            <person name="Meng A."/>
            <person name="Brown T."/>
            <person name="Cohen L."/>
        </authorList>
    </citation>
    <scope>NUCLEOTIDE SEQUENCE</scope>
    <source>
        <strain evidence="2">CCMP1381</strain>
    </source>
</reference>
<dbReference type="AlphaFoldDB" id="A0A7S2CP62"/>
<organism evidence="2">
    <name type="scientific">Octactis speculum</name>
    <dbReference type="NCBI Taxonomy" id="3111310"/>
    <lineage>
        <taxon>Eukaryota</taxon>
        <taxon>Sar</taxon>
        <taxon>Stramenopiles</taxon>
        <taxon>Ochrophyta</taxon>
        <taxon>Dictyochophyceae</taxon>
        <taxon>Dictyochales</taxon>
        <taxon>Dictyochaceae</taxon>
        <taxon>Octactis</taxon>
    </lineage>
</organism>